<reference evidence="5 6" key="1">
    <citation type="submission" date="2016-07" db="EMBL/GenBank/DDBJ databases">
        <title>Pervasive Adenine N6-methylation of Active Genes in Fungi.</title>
        <authorList>
            <consortium name="DOE Joint Genome Institute"/>
            <person name="Mondo S.J."/>
            <person name="Dannebaum R.O."/>
            <person name="Kuo R.C."/>
            <person name="Labutti K."/>
            <person name="Haridas S."/>
            <person name="Kuo A."/>
            <person name="Salamov A."/>
            <person name="Ahrendt S.R."/>
            <person name="Lipzen A."/>
            <person name="Sullivan W."/>
            <person name="Andreopoulos W.B."/>
            <person name="Clum A."/>
            <person name="Lindquist E."/>
            <person name="Daum C."/>
            <person name="Ramamoorthy G.K."/>
            <person name="Gryganskyi A."/>
            <person name="Culley D."/>
            <person name="Magnuson J.K."/>
            <person name="James T.Y."/>
            <person name="O'Malley M.A."/>
            <person name="Stajich J.E."/>
            <person name="Spatafora J.W."/>
            <person name="Visel A."/>
            <person name="Grigoriev I.V."/>
        </authorList>
    </citation>
    <scope>NUCLEOTIDE SEQUENCE [LARGE SCALE GENOMIC DNA]</scope>
    <source>
        <strain evidence="5 6">NRRL 3301</strain>
    </source>
</reference>
<evidence type="ECO:0000256" key="1">
    <source>
        <dbReference type="ARBA" id="ARBA00022741"/>
    </source>
</evidence>
<gene>
    <name evidence="5" type="ORF">DM01DRAFT_1332532</name>
</gene>
<accession>A0A1X2GTN5</accession>
<dbReference type="PANTHER" id="PTHR23077:SF117">
    <property type="entry name" value="AAA+ ATPASE DOMAIN-CONTAINING PROTEIN"/>
    <property type="match status" value="1"/>
</dbReference>
<dbReference type="AlphaFoldDB" id="A0A1X2GTN5"/>
<dbReference type="InterPro" id="IPR041569">
    <property type="entry name" value="AAA_lid_3"/>
</dbReference>
<name>A0A1X2GTN5_9FUNG</name>
<evidence type="ECO:0000313" key="6">
    <source>
        <dbReference type="Proteomes" id="UP000242146"/>
    </source>
</evidence>
<dbReference type="PANTHER" id="PTHR23077">
    <property type="entry name" value="AAA-FAMILY ATPASE"/>
    <property type="match status" value="1"/>
</dbReference>
<dbReference type="Pfam" id="PF00004">
    <property type="entry name" value="AAA"/>
    <property type="match status" value="2"/>
</dbReference>
<dbReference type="InterPro" id="IPR003959">
    <property type="entry name" value="ATPase_AAA_core"/>
</dbReference>
<dbReference type="OrthoDB" id="10254455at2759"/>
<dbReference type="InterPro" id="IPR003593">
    <property type="entry name" value="AAA+_ATPase"/>
</dbReference>
<keyword evidence="2" id="KW-0067">ATP-binding</keyword>
<keyword evidence="1" id="KW-0547">Nucleotide-binding</keyword>
<dbReference type="Pfam" id="PF17862">
    <property type="entry name" value="AAA_lid_3"/>
    <property type="match status" value="1"/>
</dbReference>
<organism evidence="5 6">
    <name type="scientific">Hesseltinella vesiculosa</name>
    <dbReference type="NCBI Taxonomy" id="101127"/>
    <lineage>
        <taxon>Eukaryota</taxon>
        <taxon>Fungi</taxon>
        <taxon>Fungi incertae sedis</taxon>
        <taxon>Mucoromycota</taxon>
        <taxon>Mucoromycotina</taxon>
        <taxon>Mucoromycetes</taxon>
        <taxon>Mucorales</taxon>
        <taxon>Cunninghamellaceae</taxon>
        <taxon>Hesseltinella</taxon>
    </lineage>
</organism>
<dbReference type="SMART" id="SM00382">
    <property type="entry name" value="AAA"/>
    <property type="match status" value="2"/>
</dbReference>
<feature type="domain" description="AAA+ ATPase" evidence="4">
    <location>
        <begin position="280"/>
        <end position="413"/>
    </location>
</feature>
<dbReference type="Gene3D" id="3.40.50.300">
    <property type="entry name" value="P-loop containing nucleotide triphosphate hydrolases"/>
    <property type="match status" value="2"/>
</dbReference>
<proteinExistence type="predicted"/>
<keyword evidence="6" id="KW-1185">Reference proteome</keyword>
<dbReference type="SUPFAM" id="SSF52540">
    <property type="entry name" value="P-loop containing nucleoside triphosphate hydrolases"/>
    <property type="match status" value="2"/>
</dbReference>
<dbReference type="GO" id="GO:0016887">
    <property type="term" value="F:ATP hydrolysis activity"/>
    <property type="evidence" value="ECO:0007669"/>
    <property type="project" value="InterPro"/>
</dbReference>
<dbReference type="STRING" id="101127.A0A1X2GTN5"/>
<evidence type="ECO:0000313" key="5">
    <source>
        <dbReference type="EMBL" id="ORX60368.1"/>
    </source>
</evidence>
<dbReference type="EMBL" id="MCGT01000004">
    <property type="protein sequence ID" value="ORX60368.1"/>
    <property type="molecule type" value="Genomic_DNA"/>
</dbReference>
<keyword evidence="3" id="KW-0175">Coiled coil</keyword>
<dbReference type="GO" id="GO:0005524">
    <property type="term" value="F:ATP binding"/>
    <property type="evidence" value="ECO:0007669"/>
    <property type="project" value="UniProtKB-KW"/>
</dbReference>
<feature type="domain" description="AAA+ ATPase" evidence="4">
    <location>
        <begin position="32"/>
        <end position="165"/>
    </location>
</feature>
<dbReference type="Gene3D" id="1.10.8.60">
    <property type="match status" value="2"/>
</dbReference>
<evidence type="ECO:0000256" key="3">
    <source>
        <dbReference type="ARBA" id="ARBA00023054"/>
    </source>
</evidence>
<protein>
    <submittedName>
        <fullName evidence="5">AAA-domain-containing protein</fullName>
    </submittedName>
</protein>
<evidence type="ECO:0000256" key="2">
    <source>
        <dbReference type="ARBA" id="ARBA00022840"/>
    </source>
</evidence>
<sequence length="486" mass="53406">MAKYIADCYGDQGERLVQLLSLEAQAQNAPFSSEAILLCGPTGVGKSFILDHFSKGSDCKIYRLTIGDLAAEFKGRLALGLERTIRKALAQQHAIVILEDLDLFFPLHADAQDVGLFPCLTRFTDTQRHSSTTRLLIVGTSRSPNNISLDAKALFQDTIHFGIPTPKERLAMLQYLFQSMNCSVDPTTLAMQAHAFTAANLAQWCRLAVNRALDEQLTLEHFRRTYSQVNLSTEGVMAEKPDPVTWDQIGGLAEAKRALEESAVWVYKYAAEYKRLGVLPCRGVLLHGPPGTGKTLLAKAVATESDAHFLPIRVPDLIKPEVGESEKALVQIFETAKRCQPSIIFLDEVEAIFSTREHGGDVSRKLISQLLVAMDQLPTQVMLLAATNHVNAIDPALLSPGRFDRLIHVDVPGTPERLAILQVLGSTFPLAPSVDLADVAQRTEGFTGADLKAVLRKSALLVFRRTGPPVIQPQDIDQALDYFKSK</sequence>
<dbReference type="Proteomes" id="UP000242146">
    <property type="component" value="Unassembled WGS sequence"/>
</dbReference>
<dbReference type="InterPro" id="IPR050168">
    <property type="entry name" value="AAA_ATPase_domain"/>
</dbReference>
<dbReference type="InterPro" id="IPR027417">
    <property type="entry name" value="P-loop_NTPase"/>
</dbReference>
<evidence type="ECO:0000259" key="4">
    <source>
        <dbReference type="SMART" id="SM00382"/>
    </source>
</evidence>
<dbReference type="FunFam" id="3.40.50.300:FF:001025">
    <property type="entry name" value="ATPase family, AAA domain-containing 2B"/>
    <property type="match status" value="1"/>
</dbReference>
<comment type="caution">
    <text evidence="5">The sequence shown here is derived from an EMBL/GenBank/DDBJ whole genome shotgun (WGS) entry which is preliminary data.</text>
</comment>